<evidence type="ECO:0000256" key="1">
    <source>
        <dbReference type="SAM" id="Phobius"/>
    </source>
</evidence>
<keyword evidence="1" id="KW-1133">Transmembrane helix</keyword>
<keyword evidence="5" id="KW-1185">Reference proteome</keyword>
<evidence type="ECO:0000313" key="3">
    <source>
        <dbReference type="EMBL" id="RAM02380.1"/>
    </source>
</evidence>
<dbReference type="Gene3D" id="1.25.40.10">
    <property type="entry name" value="Tetratricopeptide repeat domain"/>
    <property type="match status" value="1"/>
</dbReference>
<evidence type="ECO:0000313" key="5">
    <source>
        <dbReference type="Proteomes" id="UP000293902"/>
    </source>
</evidence>
<sequence>MANQGVSNERKKELAQMDPFQVGSTKFVQWASAHKKLLMISAGALVGVVVVFSAIMFSFKQSEIKASELAANAYEKYEEQYSQDQDAQKGYDAVKDDFQTLFDEYPNTSAGRMALIDFGKICFDAKVYDQAFDLYSQALSTVGNKAGVKNFLLCTMGTICELKNELEQGKSYYLRVEKGASNLLKDDARFALALIYEKLNDTDAGHQMYKKIAESPGSSIYKAIAQARIHK</sequence>
<protein>
    <recommendedName>
        <fullName evidence="6">Tetratricopeptide repeat-like domain-containing protein</fullName>
    </recommendedName>
</protein>
<reference evidence="3 4" key="1">
    <citation type="submission" date="2018-06" db="EMBL/GenBank/DDBJ databases">
        <title>Complete Genome Sequence of Desulfobacter hydrogenophilus (DSM3380).</title>
        <authorList>
            <person name="Marietou A."/>
            <person name="Schreiber L."/>
            <person name="Marshall I."/>
            <person name="Jorgensen B."/>
        </authorList>
    </citation>
    <scope>NUCLEOTIDE SEQUENCE [LARGE SCALE GENOMIC DNA]</scope>
    <source>
        <strain evidence="3 4">DSM 3380</strain>
    </source>
</reference>
<accession>A0A328FF00</accession>
<dbReference type="SUPFAM" id="SSF48452">
    <property type="entry name" value="TPR-like"/>
    <property type="match status" value="1"/>
</dbReference>
<evidence type="ECO:0000313" key="4">
    <source>
        <dbReference type="Proteomes" id="UP000248798"/>
    </source>
</evidence>
<name>A0A328FF00_9BACT</name>
<keyword evidence="1" id="KW-0812">Transmembrane</keyword>
<gene>
    <name evidence="3" type="ORF">DO021_08830</name>
    <name evidence="2" type="ORF">EYB58_09870</name>
</gene>
<dbReference type="RefSeq" id="WP_111955783.1">
    <property type="nucleotide sequence ID" value="NZ_CP036313.1"/>
</dbReference>
<keyword evidence="1" id="KW-0472">Membrane</keyword>
<evidence type="ECO:0008006" key="6">
    <source>
        <dbReference type="Google" id="ProtNLM"/>
    </source>
</evidence>
<dbReference type="EMBL" id="CP036313">
    <property type="protein sequence ID" value="QBH13199.1"/>
    <property type="molecule type" value="Genomic_DNA"/>
</dbReference>
<feature type="transmembrane region" description="Helical" evidence="1">
    <location>
        <begin position="37"/>
        <end position="59"/>
    </location>
</feature>
<dbReference type="InterPro" id="IPR011990">
    <property type="entry name" value="TPR-like_helical_dom_sf"/>
</dbReference>
<reference evidence="2 5" key="2">
    <citation type="submission" date="2019-02" db="EMBL/GenBank/DDBJ databases">
        <title>Complete genome sequence of Desulfobacter hydrogenophilus AcRS1.</title>
        <authorList>
            <person name="Marietou A."/>
            <person name="Lund M.B."/>
            <person name="Marshall I.P.G."/>
            <person name="Schreiber L."/>
            <person name="Jorgensen B."/>
        </authorList>
    </citation>
    <scope>NUCLEOTIDE SEQUENCE [LARGE SCALE GENOMIC DNA]</scope>
    <source>
        <strain evidence="2 5">AcRS1</strain>
    </source>
</reference>
<organism evidence="3 4">
    <name type="scientific">Desulfobacter hydrogenophilus</name>
    <dbReference type="NCBI Taxonomy" id="2291"/>
    <lineage>
        <taxon>Bacteria</taxon>
        <taxon>Pseudomonadati</taxon>
        <taxon>Thermodesulfobacteriota</taxon>
        <taxon>Desulfobacteria</taxon>
        <taxon>Desulfobacterales</taxon>
        <taxon>Desulfobacteraceae</taxon>
        <taxon>Desulfobacter</taxon>
    </lineage>
</organism>
<dbReference type="Proteomes" id="UP000248798">
    <property type="component" value="Unassembled WGS sequence"/>
</dbReference>
<dbReference type="EMBL" id="QLNI01000015">
    <property type="protein sequence ID" value="RAM02380.1"/>
    <property type="molecule type" value="Genomic_DNA"/>
</dbReference>
<evidence type="ECO:0000313" key="2">
    <source>
        <dbReference type="EMBL" id="QBH13199.1"/>
    </source>
</evidence>
<dbReference type="OrthoDB" id="5420516at2"/>
<dbReference type="Proteomes" id="UP000293902">
    <property type="component" value="Chromosome"/>
</dbReference>
<proteinExistence type="predicted"/>
<dbReference type="AlphaFoldDB" id="A0A328FF00"/>